<feature type="region of interest" description="Disordered" evidence="3">
    <location>
        <begin position="555"/>
        <end position="581"/>
    </location>
</feature>
<evidence type="ECO:0000256" key="3">
    <source>
        <dbReference type="SAM" id="MobiDB-lite"/>
    </source>
</evidence>
<dbReference type="InterPro" id="IPR032755">
    <property type="entry name" value="TSNAXIP1_N"/>
</dbReference>
<feature type="region of interest" description="Disordered" evidence="3">
    <location>
        <begin position="601"/>
        <end position="647"/>
    </location>
</feature>
<evidence type="ECO:0000256" key="2">
    <source>
        <dbReference type="SAM" id="Coils"/>
    </source>
</evidence>
<dbReference type="Pfam" id="PF13838">
    <property type="entry name" value="Clathrin_H_link"/>
    <property type="match status" value="1"/>
</dbReference>
<dbReference type="InterPro" id="IPR012331">
    <property type="entry name" value="Clathrin_H-chain_linker"/>
</dbReference>
<dbReference type="Proteomes" id="UP000663862">
    <property type="component" value="Unassembled WGS sequence"/>
</dbReference>
<dbReference type="InterPro" id="IPR016024">
    <property type="entry name" value="ARM-type_fold"/>
</dbReference>
<dbReference type="Gene3D" id="1.25.40.30">
    <property type="match status" value="1"/>
</dbReference>
<dbReference type="PANTHER" id="PTHR10292">
    <property type="entry name" value="CLATHRIN HEAVY CHAIN RELATED"/>
    <property type="match status" value="1"/>
</dbReference>
<feature type="compositionally biased region" description="Pro residues" evidence="3">
    <location>
        <begin position="621"/>
        <end position="640"/>
    </location>
</feature>
<feature type="coiled-coil region" evidence="2">
    <location>
        <begin position="113"/>
        <end position="140"/>
    </location>
</feature>
<sequence>MDIDLSDVKSSDTVPLTVRDRNFFTHLNRFMNDESAKAGETATKERFAIFRLAFEKIIDKSFLYRPLFRAIKQEYEQCIAVLESGAEEVDAMSADLHRLVLEPKTFLLRQKRCMELEDKLAIIEQENKQLEQEIAKLLAQKKSNEPDSIKKTVSDTDTLQQPQTGHRRIPGLTFAEETDFKALEKYHDFLREKHLRLEENASTKYTIKEKRTEMQSLFEQKLSDLDKESEQRLTLRNRLRLYHLAWRSIRKFIEEKQTSSSMRMNSTLLEDVVMNAIYESSNMFSKGIQDDDDDLEGGSFYDKEAGMLLDHIEIFMDMIQKGNYKEASYIAACSPKGVLRNMETLLKFKALKKPLNEEISPWLFHCKVLAETALEAQFVPDAIMSLECAKAACSENQLELLYKWIAEERLTCSFEMAELVERSNALNLAEFIYRKVNAYCEVASCLLQTESSKRCLDYLTSVANLIPSLPDLLTKLFDQYPSVKFAVDIVNYTPEKYLQADELVLLFLQLDQHVNAIQFVEQLIQEKGKNCEKQEAEKLQTCFDLLKKYSYLADDKTSSSSSSSPITNADEHSNPLETEQELAHRLTRRITRSALERFRRARRCSSTNSITLEPIQEHPTPTSPTPPSPTPPSPTPPSPSEPSLCHQDFFNDFPGKLYFSDDVELKKDDLQEMPDE</sequence>
<evidence type="ECO:0000313" key="6">
    <source>
        <dbReference type="EMBL" id="CAF4318770.1"/>
    </source>
</evidence>
<dbReference type="AlphaFoldDB" id="A0A820IZN3"/>
<dbReference type="EMBL" id="CAJNYU010001940">
    <property type="protein sequence ID" value="CAF3483955.1"/>
    <property type="molecule type" value="Genomic_DNA"/>
</dbReference>
<organism evidence="6 7">
    <name type="scientific">Rotaria socialis</name>
    <dbReference type="NCBI Taxonomy" id="392032"/>
    <lineage>
        <taxon>Eukaryota</taxon>
        <taxon>Metazoa</taxon>
        <taxon>Spiralia</taxon>
        <taxon>Gnathifera</taxon>
        <taxon>Rotifera</taxon>
        <taxon>Eurotatoria</taxon>
        <taxon>Bdelloidea</taxon>
        <taxon>Philodinida</taxon>
        <taxon>Philodinidae</taxon>
        <taxon>Rotaria</taxon>
    </lineage>
</organism>
<dbReference type="Proteomes" id="UP000663869">
    <property type="component" value="Unassembled WGS sequence"/>
</dbReference>
<dbReference type="PANTHER" id="PTHR10292:SF11">
    <property type="entry name" value="CLATHRIN HEAVY CHAIN LINKER DOMAIN-CONTAINING PROTEIN 1"/>
    <property type="match status" value="1"/>
</dbReference>
<dbReference type="Pfam" id="PF15739">
    <property type="entry name" value="TSNAXIP1_N"/>
    <property type="match status" value="1"/>
</dbReference>
<proteinExistence type="predicted"/>
<dbReference type="EMBL" id="CAJOBQ010000289">
    <property type="protein sequence ID" value="CAF4318770.1"/>
    <property type="molecule type" value="Genomic_DNA"/>
</dbReference>
<dbReference type="SUPFAM" id="SSF48371">
    <property type="entry name" value="ARM repeat"/>
    <property type="match status" value="2"/>
</dbReference>
<feature type="compositionally biased region" description="Polar residues" evidence="3">
    <location>
        <begin position="155"/>
        <end position="164"/>
    </location>
</feature>
<accession>A0A820IZN3</accession>
<evidence type="ECO:0000313" key="5">
    <source>
        <dbReference type="EMBL" id="CAF3483955.1"/>
    </source>
</evidence>
<gene>
    <name evidence="5" type="ORF">FME351_LOCUS15693</name>
    <name evidence="6" type="ORF">TSG867_LOCUS7407</name>
</gene>
<feature type="region of interest" description="Disordered" evidence="3">
    <location>
        <begin position="146"/>
        <end position="165"/>
    </location>
</feature>
<evidence type="ECO:0000313" key="7">
    <source>
        <dbReference type="Proteomes" id="UP000663862"/>
    </source>
</evidence>
<evidence type="ECO:0000256" key="1">
    <source>
        <dbReference type="ARBA" id="ARBA00023054"/>
    </source>
</evidence>
<evidence type="ECO:0000259" key="4">
    <source>
        <dbReference type="Pfam" id="PF15739"/>
    </source>
</evidence>
<feature type="domain" description="Translin-associated factor X-interacting protein 1 N-terminal" evidence="4">
    <location>
        <begin position="39"/>
        <end position="137"/>
    </location>
</feature>
<protein>
    <recommendedName>
        <fullName evidence="4">Translin-associated factor X-interacting protein 1 N-terminal domain-containing protein</fullName>
    </recommendedName>
</protein>
<keyword evidence="1 2" id="KW-0175">Coiled coil</keyword>
<comment type="caution">
    <text evidence="6">The sequence shown here is derived from an EMBL/GenBank/DDBJ whole genome shotgun (WGS) entry which is preliminary data.</text>
</comment>
<reference evidence="6" key="1">
    <citation type="submission" date="2021-02" db="EMBL/GenBank/DDBJ databases">
        <authorList>
            <person name="Nowell W R."/>
        </authorList>
    </citation>
    <scope>NUCLEOTIDE SEQUENCE</scope>
</reference>
<name>A0A820IZN3_9BILA</name>